<evidence type="ECO:0000313" key="3">
    <source>
        <dbReference type="Proteomes" id="UP001606305"/>
    </source>
</evidence>
<dbReference type="Pfam" id="PF19763">
    <property type="entry name" value="DUF6250"/>
    <property type="match status" value="1"/>
</dbReference>
<evidence type="ECO:0000259" key="1">
    <source>
        <dbReference type="Pfam" id="PF19763"/>
    </source>
</evidence>
<reference evidence="2 3" key="1">
    <citation type="submission" date="2024-09" db="EMBL/GenBank/DDBJ databases">
        <title>Novel species of the genus Pelomonas and Roseateles isolated from streams.</title>
        <authorList>
            <person name="Lu H."/>
        </authorList>
    </citation>
    <scope>NUCLEOTIDE SEQUENCE [LARGE SCALE GENOMIC DNA]</scope>
    <source>
        <strain evidence="2 3">BYS96W</strain>
    </source>
</reference>
<name>A0ABW7G903_9BURK</name>
<dbReference type="RefSeq" id="WP_394489210.1">
    <property type="nucleotide sequence ID" value="NZ_JBIGIA010000012.1"/>
</dbReference>
<comment type="caution">
    <text evidence="2">The sequence shown here is derived from an EMBL/GenBank/DDBJ whole genome shotgun (WGS) entry which is preliminary data.</text>
</comment>
<dbReference type="InterPro" id="IPR046217">
    <property type="entry name" value="DUF6250"/>
</dbReference>
<feature type="domain" description="DUF6250" evidence="1">
    <location>
        <begin position="66"/>
        <end position="246"/>
    </location>
</feature>
<keyword evidence="3" id="KW-1185">Reference proteome</keyword>
<dbReference type="EMBL" id="JBIGIA010000012">
    <property type="protein sequence ID" value="MFG6458349.1"/>
    <property type="molecule type" value="Genomic_DNA"/>
</dbReference>
<sequence length="252" mass="27535">MGPALRLPLCGLILGLPLLAAAHWCEPPRKLELVAADDFRAGLARWRLEAEDERAVVTAQGGVLDIATPAGLSLWWREPLAGDYAIRFTALALPAPASAGPLAGRLSDLNMFWNALEADGSEPYPRPGKFAGYDTLPTYYAGFGANGNTTTRLRVYDGSQRRLLTGFADGNIAEPGERPMTDDTRLRAGQAITIEIVSRQPTASDPVHLRWRAGSNELFTRADANPRLHGYFALRTTASRLQIRDLKILQCR</sequence>
<protein>
    <submittedName>
        <fullName evidence="2">DUF6250 domain-containing protein</fullName>
    </submittedName>
</protein>
<gene>
    <name evidence="2" type="ORF">ACG00X_16025</name>
</gene>
<accession>A0ABW7G903</accession>
<evidence type="ECO:0000313" key="2">
    <source>
        <dbReference type="EMBL" id="MFG6458349.1"/>
    </source>
</evidence>
<dbReference type="Gene3D" id="2.60.120.200">
    <property type="match status" value="1"/>
</dbReference>
<proteinExistence type="predicted"/>
<dbReference type="Proteomes" id="UP001606305">
    <property type="component" value="Unassembled WGS sequence"/>
</dbReference>
<organism evidence="2 3">
    <name type="scientific">Pelomonas nitida</name>
    <dbReference type="NCBI Taxonomy" id="3299027"/>
    <lineage>
        <taxon>Bacteria</taxon>
        <taxon>Pseudomonadati</taxon>
        <taxon>Pseudomonadota</taxon>
        <taxon>Betaproteobacteria</taxon>
        <taxon>Burkholderiales</taxon>
        <taxon>Sphaerotilaceae</taxon>
        <taxon>Roseateles</taxon>
    </lineage>
</organism>